<dbReference type="GeneID" id="110805213"/>
<dbReference type="PANTHER" id="PTHR31589">
    <property type="entry name" value="PROTEIN, PUTATIVE (DUF239)-RELATED-RELATED"/>
    <property type="match status" value="1"/>
</dbReference>
<feature type="domain" description="Neprosin PEP catalytic" evidence="2">
    <location>
        <begin position="55"/>
        <end position="275"/>
    </location>
</feature>
<dbReference type="InterPro" id="IPR053168">
    <property type="entry name" value="Glutamic_endopeptidase"/>
</dbReference>
<evidence type="ECO:0000259" key="2">
    <source>
        <dbReference type="PROSITE" id="PS52045"/>
    </source>
</evidence>
<reference evidence="3" key="1">
    <citation type="journal article" date="2021" name="Nat. Commun.">
        <title>Genomic analyses provide insights into spinach domestication and the genetic basis of agronomic traits.</title>
        <authorList>
            <person name="Cai X."/>
            <person name="Sun X."/>
            <person name="Xu C."/>
            <person name="Sun H."/>
            <person name="Wang X."/>
            <person name="Ge C."/>
            <person name="Zhang Z."/>
            <person name="Wang Q."/>
            <person name="Fei Z."/>
            <person name="Jiao C."/>
            <person name="Wang Q."/>
        </authorList>
    </citation>
    <scope>NUCLEOTIDE SEQUENCE [LARGE SCALE GENOMIC DNA]</scope>
    <source>
        <strain evidence="3">cv. Varoflay</strain>
    </source>
</reference>
<evidence type="ECO:0000313" key="4">
    <source>
        <dbReference type="RefSeq" id="XP_056685933.1"/>
    </source>
</evidence>
<feature type="chain" id="PRO_5046614253" description="Neprosin PEP catalytic domain-containing protein" evidence="1">
    <location>
        <begin position="20"/>
        <end position="280"/>
    </location>
</feature>
<proteinExistence type="predicted"/>
<keyword evidence="3" id="KW-1185">Reference proteome</keyword>
<dbReference type="RefSeq" id="XP_056685933.1">
    <property type="nucleotide sequence ID" value="XM_056829955.1"/>
</dbReference>
<feature type="signal peptide" evidence="1">
    <location>
        <begin position="1"/>
        <end position="19"/>
    </location>
</feature>
<gene>
    <name evidence="4" type="primary">LOC110805213</name>
</gene>
<organism evidence="3 4">
    <name type="scientific">Spinacia oleracea</name>
    <name type="common">Spinach</name>
    <dbReference type="NCBI Taxonomy" id="3562"/>
    <lineage>
        <taxon>Eukaryota</taxon>
        <taxon>Viridiplantae</taxon>
        <taxon>Streptophyta</taxon>
        <taxon>Embryophyta</taxon>
        <taxon>Tracheophyta</taxon>
        <taxon>Spermatophyta</taxon>
        <taxon>Magnoliopsida</taxon>
        <taxon>eudicotyledons</taxon>
        <taxon>Gunneridae</taxon>
        <taxon>Pentapetalae</taxon>
        <taxon>Caryophyllales</taxon>
        <taxon>Chenopodiaceae</taxon>
        <taxon>Chenopodioideae</taxon>
        <taxon>Anserineae</taxon>
        <taxon>Spinacia</taxon>
    </lineage>
</organism>
<accession>A0ABM3QRH7</accession>
<dbReference type="InterPro" id="IPR004314">
    <property type="entry name" value="Neprosin"/>
</dbReference>
<name>A0ABM3QRH7_SPIOL</name>
<sequence length="280" mass="31175">MLNVIFAILISNLLSGVHGRSIPKREQIVATIKDKKGQVYDCVDFYDQPTFTHPSFKNISETAVVRTKTDPNTKFLGGEGSPSLYKPAADGNGEWSSARMKLQNGPDSIEVGWMVNPTFFNDKEAHLYVRFTAGQTSCINTQCPGFVHVGTEHEDDGNWWVSMDNDKYGIRYWPKTLFTGLADVATEVEWGGEVSVDPEAKTIPEMGNGKFPLYDTKSSSYMLHVTVVDETRHNVNPTNTEKFKTSKEVYNVIDAGYQGDYFGHLILFSGPATPSVWAPN</sequence>
<reference evidence="4" key="2">
    <citation type="submission" date="2025-08" db="UniProtKB">
        <authorList>
            <consortium name="RefSeq"/>
        </authorList>
    </citation>
    <scope>IDENTIFICATION</scope>
    <source>
        <tissue evidence="4">Leaf</tissue>
    </source>
</reference>
<dbReference type="PROSITE" id="PS52045">
    <property type="entry name" value="NEPROSIN_PEP_CD"/>
    <property type="match status" value="1"/>
</dbReference>
<protein>
    <recommendedName>
        <fullName evidence="2">Neprosin PEP catalytic domain-containing protein</fullName>
    </recommendedName>
</protein>
<keyword evidence="1" id="KW-0732">Signal</keyword>
<dbReference type="Proteomes" id="UP000813463">
    <property type="component" value="Chromosome 5"/>
</dbReference>
<dbReference type="Pfam" id="PF03080">
    <property type="entry name" value="Neprosin"/>
    <property type="match status" value="2"/>
</dbReference>
<evidence type="ECO:0000256" key="1">
    <source>
        <dbReference type="SAM" id="SignalP"/>
    </source>
</evidence>
<dbReference type="PANTHER" id="PTHR31589:SF223">
    <property type="entry name" value="PROTEIN, PUTATIVE (DUF239)-RELATED"/>
    <property type="match status" value="1"/>
</dbReference>
<evidence type="ECO:0000313" key="3">
    <source>
        <dbReference type="Proteomes" id="UP000813463"/>
    </source>
</evidence>